<evidence type="ECO:0000313" key="1">
    <source>
        <dbReference type="EMBL" id="GJS76343.1"/>
    </source>
</evidence>
<name>A0ABQ4YGK9_9ASTR</name>
<organism evidence="1 2">
    <name type="scientific">Tanacetum coccineum</name>
    <dbReference type="NCBI Taxonomy" id="301880"/>
    <lineage>
        <taxon>Eukaryota</taxon>
        <taxon>Viridiplantae</taxon>
        <taxon>Streptophyta</taxon>
        <taxon>Embryophyta</taxon>
        <taxon>Tracheophyta</taxon>
        <taxon>Spermatophyta</taxon>
        <taxon>Magnoliopsida</taxon>
        <taxon>eudicotyledons</taxon>
        <taxon>Gunneridae</taxon>
        <taxon>Pentapetalae</taxon>
        <taxon>asterids</taxon>
        <taxon>campanulids</taxon>
        <taxon>Asterales</taxon>
        <taxon>Asteraceae</taxon>
        <taxon>Asteroideae</taxon>
        <taxon>Anthemideae</taxon>
        <taxon>Anthemidinae</taxon>
        <taxon>Tanacetum</taxon>
    </lineage>
</organism>
<evidence type="ECO:0000313" key="2">
    <source>
        <dbReference type="Proteomes" id="UP001151760"/>
    </source>
</evidence>
<dbReference type="Proteomes" id="UP001151760">
    <property type="component" value="Unassembled WGS sequence"/>
</dbReference>
<sequence>MGYCLALEELLGEWSWSLDGVGSFSVASARRFIDEGLCLVDGSPTRWVKLVPIKVCHEGVESTNHLFFSCSVATTIASRILVWWGIPNMDFSSYQVWLSWIEELKLRKEVKDYLEGSMIVAWWIIRSFRNRLIFSSDAPSKACLFDLIVYHSYIWCNVIAKRNIDWLGWLKCPLTPIM</sequence>
<keyword evidence="2" id="KW-1185">Reference proteome</keyword>
<protein>
    <recommendedName>
        <fullName evidence="3">Reverse transcriptase zinc-binding domain-containing protein</fullName>
    </recommendedName>
</protein>
<dbReference type="EMBL" id="BQNB010010369">
    <property type="protein sequence ID" value="GJS76343.1"/>
    <property type="molecule type" value="Genomic_DNA"/>
</dbReference>
<evidence type="ECO:0008006" key="3">
    <source>
        <dbReference type="Google" id="ProtNLM"/>
    </source>
</evidence>
<accession>A0ABQ4YGK9</accession>
<proteinExistence type="predicted"/>
<reference evidence="1" key="2">
    <citation type="submission" date="2022-01" db="EMBL/GenBank/DDBJ databases">
        <authorList>
            <person name="Yamashiro T."/>
            <person name="Shiraishi A."/>
            <person name="Satake H."/>
            <person name="Nakayama K."/>
        </authorList>
    </citation>
    <scope>NUCLEOTIDE SEQUENCE</scope>
</reference>
<comment type="caution">
    <text evidence="1">The sequence shown here is derived from an EMBL/GenBank/DDBJ whole genome shotgun (WGS) entry which is preliminary data.</text>
</comment>
<gene>
    <name evidence="1" type="ORF">Tco_0726224</name>
</gene>
<reference evidence="1" key="1">
    <citation type="journal article" date="2022" name="Int. J. Mol. Sci.">
        <title>Draft Genome of Tanacetum Coccineum: Genomic Comparison of Closely Related Tanacetum-Family Plants.</title>
        <authorList>
            <person name="Yamashiro T."/>
            <person name="Shiraishi A."/>
            <person name="Nakayama K."/>
            <person name="Satake H."/>
        </authorList>
    </citation>
    <scope>NUCLEOTIDE SEQUENCE</scope>
</reference>